<gene>
    <name evidence="1" type="ORF">A9Q68_08995</name>
</gene>
<dbReference type="EMBL" id="LZDD01000003">
    <property type="protein sequence ID" value="OJF71322.1"/>
    <property type="molecule type" value="Genomic_DNA"/>
</dbReference>
<dbReference type="Proteomes" id="UP000182015">
    <property type="component" value="Unassembled WGS sequence"/>
</dbReference>
<reference evidence="2" key="1">
    <citation type="submission" date="2016-06" db="EMBL/GenBank/DDBJ databases">
        <authorList>
            <person name="de Vries S.P.W."/>
            <person name="Hadjirin N.F."/>
            <person name="Lay E.M."/>
            <person name="Zadoks R.N."/>
            <person name="Peacock S.J."/>
            <person name="Parkhill J."/>
            <person name="Grant A.J."/>
            <person name="Mcdougall S."/>
            <person name="Holmes M.A."/>
        </authorList>
    </citation>
    <scope>NUCLEOTIDE SEQUENCE [LARGE SCALE GENOMIC DNA]</scope>
    <source>
        <strain evidence="2">NZ1587</strain>
    </source>
</reference>
<accession>A0A1L8MKL3</accession>
<dbReference type="AlphaFoldDB" id="A0A1L8MKL3"/>
<organism evidence="1 2">
    <name type="scientific">Streptococcus bovimastitidis</name>
    <dbReference type="NCBI Taxonomy" id="1856638"/>
    <lineage>
        <taxon>Bacteria</taxon>
        <taxon>Bacillati</taxon>
        <taxon>Bacillota</taxon>
        <taxon>Bacilli</taxon>
        <taxon>Lactobacillales</taxon>
        <taxon>Streptococcaceae</taxon>
        <taxon>Streptococcus</taxon>
    </lineage>
</organism>
<dbReference type="RefSeq" id="WP_071794386.1">
    <property type="nucleotide sequence ID" value="NZ_LZDD01000003.1"/>
</dbReference>
<keyword evidence="2" id="KW-1185">Reference proteome</keyword>
<comment type="caution">
    <text evidence="1">The sequence shown here is derived from an EMBL/GenBank/DDBJ whole genome shotgun (WGS) entry which is preliminary data.</text>
</comment>
<evidence type="ECO:0000313" key="2">
    <source>
        <dbReference type="Proteomes" id="UP000182015"/>
    </source>
</evidence>
<evidence type="ECO:0000313" key="1">
    <source>
        <dbReference type="EMBL" id="OJF71322.1"/>
    </source>
</evidence>
<protein>
    <submittedName>
        <fullName evidence="1">Uncharacterized protein</fullName>
    </submittedName>
</protein>
<proteinExistence type="predicted"/>
<dbReference type="STRING" id="1856638.A9Q68_08995"/>
<sequence>MDFQTTDTFLTEEVFAKRAENSQIVTTGGYYYKKLLIDPAPAIILWTQDNQIEAYHMMNDQYNLIRSVPVASVLKATLGQGTLTMKVDGQPLFNLLLDEEFRKETLDGMKKNIIRDATGVAVSNPGLDAALDTANLKTDLDYFKNAKKATTMDWAELFKAHQVKTSNSEAMEMPDLFGSIKKLFKK</sequence>
<name>A0A1L8MKL3_9STRE</name>